<dbReference type="STRING" id="927083.DB32_004659"/>
<dbReference type="SUPFAM" id="SSF48452">
    <property type="entry name" value="TPR-like"/>
    <property type="match status" value="1"/>
</dbReference>
<keyword evidence="3" id="KW-0732">Signal</keyword>
<feature type="signal peptide" evidence="3">
    <location>
        <begin position="1"/>
        <end position="21"/>
    </location>
</feature>
<keyword evidence="2" id="KW-0472">Membrane</keyword>
<dbReference type="AlphaFoldDB" id="A0A0F6YJW4"/>
<proteinExistence type="predicted"/>
<gene>
    <name evidence="4" type="ORF">DB32_004659</name>
</gene>
<dbReference type="Gene3D" id="1.25.40.10">
    <property type="entry name" value="Tetratricopeptide repeat domain"/>
    <property type="match status" value="1"/>
</dbReference>
<dbReference type="OrthoDB" id="5505384at2"/>
<evidence type="ECO:0000256" key="1">
    <source>
        <dbReference type="PROSITE-ProRule" id="PRU00339"/>
    </source>
</evidence>
<reference evidence="4 5" key="1">
    <citation type="submission" date="2015-03" db="EMBL/GenBank/DDBJ databases">
        <title>Genome assembly of Sandaracinus amylolyticus DSM 53668.</title>
        <authorList>
            <person name="Sharma G."/>
            <person name="Subramanian S."/>
        </authorList>
    </citation>
    <scope>NUCLEOTIDE SEQUENCE [LARGE SCALE GENOMIC DNA]</scope>
    <source>
        <strain evidence="4 5">DSM 53668</strain>
    </source>
</reference>
<feature type="chain" id="PRO_5002512486" description="Tetratricopeptide repeat protein" evidence="3">
    <location>
        <begin position="22"/>
        <end position="258"/>
    </location>
</feature>
<feature type="transmembrane region" description="Helical" evidence="2">
    <location>
        <begin position="215"/>
        <end position="238"/>
    </location>
</feature>
<dbReference type="EMBL" id="CP011125">
    <property type="protein sequence ID" value="AKF07510.1"/>
    <property type="molecule type" value="Genomic_DNA"/>
</dbReference>
<keyword evidence="2" id="KW-1133">Transmembrane helix</keyword>
<sequence length="258" mass="26777">MRTLAAILGALIIALAAPVDAQGGGDMEQARALFQAGLAAAREARWDEAREAFERSLAIAERPNTLLNLAGAQAQTGRLVAAVASYRRFLELATSGREARYRSQAGDALAALEPRIARLTIATAGLEDDDEVQLDGTTVTSLAASIPVDPGAHVARIVRDGEEVARQSIALGEGEVRTVALEAPRVVARAEPVAVAAPFVVEREDERDQGDGDTWLWVGIGVGAAVVVGVAIGVAVAVTSSESGPLYSGNLGDGMARF</sequence>
<dbReference type="RefSeq" id="WP_157069300.1">
    <property type="nucleotide sequence ID" value="NZ_CP011125.1"/>
</dbReference>
<feature type="repeat" description="TPR" evidence="1">
    <location>
        <begin position="30"/>
        <end position="63"/>
    </location>
</feature>
<dbReference type="PROSITE" id="PS50005">
    <property type="entry name" value="TPR"/>
    <property type="match status" value="1"/>
</dbReference>
<dbReference type="InterPro" id="IPR011990">
    <property type="entry name" value="TPR-like_helical_dom_sf"/>
</dbReference>
<dbReference type="InterPro" id="IPR019734">
    <property type="entry name" value="TPR_rpt"/>
</dbReference>
<organism evidence="4 5">
    <name type="scientific">Sandaracinus amylolyticus</name>
    <dbReference type="NCBI Taxonomy" id="927083"/>
    <lineage>
        <taxon>Bacteria</taxon>
        <taxon>Pseudomonadati</taxon>
        <taxon>Myxococcota</taxon>
        <taxon>Polyangia</taxon>
        <taxon>Polyangiales</taxon>
        <taxon>Sandaracinaceae</taxon>
        <taxon>Sandaracinus</taxon>
    </lineage>
</organism>
<dbReference type="KEGG" id="samy:DB32_004659"/>
<evidence type="ECO:0000313" key="5">
    <source>
        <dbReference type="Proteomes" id="UP000034883"/>
    </source>
</evidence>
<keyword evidence="5" id="KW-1185">Reference proteome</keyword>
<protein>
    <recommendedName>
        <fullName evidence="6">Tetratricopeptide repeat protein</fullName>
    </recommendedName>
</protein>
<keyword evidence="2" id="KW-0812">Transmembrane</keyword>
<keyword evidence="1" id="KW-0802">TPR repeat</keyword>
<accession>A0A0F6YJW4</accession>
<evidence type="ECO:0000256" key="3">
    <source>
        <dbReference type="SAM" id="SignalP"/>
    </source>
</evidence>
<name>A0A0F6YJW4_9BACT</name>
<dbReference type="Proteomes" id="UP000034883">
    <property type="component" value="Chromosome"/>
</dbReference>
<evidence type="ECO:0000313" key="4">
    <source>
        <dbReference type="EMBL" id="AKF07510.1"/>
    </source>
</evidence>
<evidence type="ECO:0000256" key="2">
    <source>
        <dbReference type="SAM" id="Phobius"/>
    </source>
</evidence>
<evidence type="ECO:0008006" key="6">
    <source>
        <dbReference type="Google" id="ProtNLM"/>
    </source>
</evidence>